<dbReference type="PANTHER" id="PTHR30619">
    <property type="entry name" value="DNA INTERNALIZATION/COMPETENCE PROTEIN COMEC/REC2"/>
    <property type="match status" value="1"/>
</dbReference>
<feature type="transmembrane region" description="Helical" evidence="7">
    <location>
        <begin position="295"/>
        <end position="317"/>
    </location>
</feature>
<evidence type="ECO:0000313" key="9">
    <source>
        <dbReference type="EMBL" id="RZU61353.1"/>
    </source>
</evidence>
<comment type="caution">
    <text evidence="9">The sequence shown here is derived from an EMBL/GenBank/DDBJ whole genome shotgun (WGS) entry which is preliminary data.</text>
</comment>
<dbReference type="Proteomes" id="UP000292685">
    <property type="component" value="Unassembled WGS sequence"/>
</dbReference>
<feature type="transmembrane region" description="Helical" evidence="7">
    <location>
        <begin position="371"/>
        <end position="388"/>
    </location>
</feature>
<comment type="subcellular location">
    <subcellularLocation>
        <location evidence="1">Cell membrane</location>
        <topology evidence="1">Multi-pass membrane protein</topology>
    </subcellularLocation>
</comment>
<keyword evidence="4 7" id="KW-1133">Transmembrane helix</keyword>
<feature type="transmembrane region" description="Helical" evidence="7">
    <location>
        <begin position="561"/>
        <end position="581"/>
    </location>
</feature>
<reference evidence="9 10" key="1">
    <citation type="submission" date="2019-02" db="EMBL/GenBank/DDBJ databases">
        <title>Sequencing the genomes of 1000 actinobacteria strains.</title>
        <authorList>
            <person name="Klenk H.-P."/>
        </authorList>
    </citation>
    <scope>NUCLEOTIDE SEQUENCE [LARGE SCALE GENOMIC DNA]</scope>
    <source>
        <strain evidence="9 10">DSM 17364</strain>
    </source>
</reference>
<accession>A0A4Q8ACM0</accession>
<feature type="region of interest" description="Disordered" evidence="6">
    <location>
        <begin position="128"/>
        <end position="163"/>
    </location>
</feature>
<dbReference type="InterPro" id="IPR001279">
    <property type="entry name" value="Metallo-B-lactamas"/>
</dbReference>
<feature type="compositionally biased region" description="Basic and acidic residues" evidence="6">
    <location>
        <begin position="128"/>
        <end position="142"/>
    </location>
</feature>
<keyword evidence="3 7" id="KW-0812">Transmembrane</keyword>
<feature type="transmembrane region" description="Helical" evidence="7">
    <location>
        <begin position="324"/>
        <end position="342"/>
    </location>
</feature>
<evidence type="ECO:0000256" key="5">
    <source>
        <dbReference type="ARBA" id="ARBA00023136"/>
    </source>
</evidence>
<dbReference type="Pfam" id="PF03772">
    <property type="entry name" value="Competence"/>
    <property type="match status" value="1"/>
</dbReference>
<feature type="transmembrane region" description="Helical" evidence="7">
    <location>
        <begin position="40"/>
        <end position="60"/>
    </location>
</feature>
<feature type="domain" description="Metallo-beta-lactamase" evidence="8">
    <location>
        <begin position="603"/>
        <end position="810"/>
    </location>
</feature>
<dbReference type="NCBIfam" id="TIGR00360">
    <property type="entry name" value="ComEC_N-term"/>
    <property type="match status" value="1"/>
</dbReference>
<feature type="transmembrane region" description="Helical" evidence="7">
    <location>
        <begin position="453"/>
        <end position="475"/>
    </location>
</feature>
<proteinExistence type="predicted"/>
<feature type="transmembrane region" description="Helical" evidence="7">
    <location>
        <begin position="72"/>
        <end position="93"/>
    </location>
</feature>
<evidence type="ECO:0000256" key="6">
    <source>
        <dbReference type="SAM" id="MobiDB-lite"/>
    </source>
</evidence>
<feature type="region of interest" description="Disordered" evidence="6">
    <location>
        <begin position="865"/>
        <end position="894"/>
    </location>
</feature>
<dbReference type="GO" id="GO:0005886">
    <property type="term" value="C:plasma membrane"/>
    <property type="evidence" value="ECO:0007669"/>
    <property type="project" value="UniProtKB-SubCell"/>
</dbReference>
<evidence type="ECO:0000256" key="2">
    <source>
        <dbReference type="ARBA" id="ARBA00022475"/>
    </source>
</evidence>
<evidence type="ECO:0000256" key="7">
    <source>
        <dbReference type="SAM" id="Phobius"/>
    </source>
</evidence>
<dbReference type="InterPro" id="IPR004477">
    <property type="entry name" value="ComEC_N"/>
</dbReference>
<keyword evidence="2" id="KW-1003">Cell membrane</keyword>
<keyword evidence="10" id="KW-1185">Reference proteome</keyword>
<dbReference type="PANTHER" id="PTHR30619:SF1">
    <property type="entry name" value="RECOMBINATION PROTEIN 2"/>
    <property type="match status" value="1"/>
</dbReference>
<dbReference type="InterPro" id="IPR035681">
    <property type="entry name" value="ComA-like_MBL"/>
</dbReference>
<evidence type="ECO:0000313" key="10">
    <source>
        <dbReference type="Proteomes" id="UP000292685"/>
    </source>
</evidence>
<organism evidence="9 10">
    <name type="scientific">Zhihengliuella halotolerans</name>
    <dbReference type="NCBI Taxonomy" id="370736"/>
    <lineage>
        <taxon>Bacteria</taxon>
        <taxon>Bacillati</taxon>
        <taxon>Actinomycetota</taxon>
        <taxon>Actinomycetes</taxon>
        <taxon>Micrococcales</taxon>
        <taxon>Micrococcaceae</taxon>
        <taxon>Zhihengliuella</taxon>
    </lineage>
</organism>
<evidence type="ECO:0000256" key="3">
    <source>
        <dbReference type="ARBA" id="ARBA00022692"/>
    </source>
</evidence>
<feature type="transmembrane region" description="Helical" evidence="7">
    <location>
        <begin position="419"/>
        <end position="441"/>
    </location>
</feature>
<keyword evidence="5 7" id="KW-0472">Membrane</keyword>
<dbReference type="SUPFAM" id="SSF56281">
    <property type="entry name" value="Metallo-hydrolase/oxidoreductase"/>
    <property type="match status" value="1"/>
</dbReference>
<evidence type="ECO:0000256" key="4">
    <source>
        <dbReference type="ARBA" id="ARBA00022989"/>
    </source>
</evidence>
<dbReference type="SMART" id="SM00849">
    <property type="entry name" value="Lactamase_B"/>
    <property type="match status" value="1"/>
</dbReference>
<dbReference type="RefSeq" id="WP_130449650.1">
    <property type="nucleotide sequence ID" value="NZ_SHLA01000001.1"/>
</dbReference>
<name>A0A4Q8ACM0_9MICC</name>
<evidence type="ECO:0000259" key="8">
    <source>
        <dbReference type="SMART" id="SM00849"/>
    </source>
</evidence>
<dbReference type="Gene3D" id="3.60.15.10">
    <property type="entry name" value="Ribonuclease Z/Hydroxyacylglutathione hydrolase-like"/>
    <property type="match status" value="1"/>
</dbReference>
<dbReference type="InterPro" id="IPR052159">
    <property type="entry name" value="Competence_DNA_uptake"/>
</dbReference>
<feature type="transmembrane region" description="Helical" evidence="7">
    <location>
        <begin position="520"/>
        <end position="540"/>
    </location>
</feature>
<dbReference type="InterPro" id="IPR036866">
    <property type="entry name" value="RibonucZ/Hydroxyglut_hydro"/>
</dbReference>
<dbReference type="Pfam" id="PF00753">
    <property type="entry name" value="Lactamase_B"/>
    <property type="match status" value="1"/>
</dbReference>
<dbReference type="EMBL" id="SHLA01000001">
    <property type="protein sequence ID" value="RZU61353.1"/>
    <property type="molecule type" value="Genomic_DNA"/>
</dbReference>
<protein>
    <submittedName>
        <fullName evidence="9">Competence protein ComEC</fullName>
    </submittedName>
</protein>
<evidence type="ECO:0000256" key="1">
    <source>
        <dbReference type="ARBA" id="ARBA00004651"/>
    </source>
</evidence>
<feature type="transmembrane region" description="Helical" evidence="7">
    <location>
        <begin position="487"/>
        <end position="508"/>
    </location>
</feature>
<sequence length="894" mass="93981">MPGVSDHSGSRHPGFDARGIWAVAGAWGAALALGQASPVLAGWAAAAGVCLLGVLGWALARNRGIVAWSHHLWGPALAVMAGGTLVASTVALIDPMTGREELAEHVDGGSAVRVEIELTGDALSRWREDPWSRGTDESDRVGRAPRATWDTDGAPDEAADVEGGRWKISGPAEVQRFWSRGRWHEADVPVYLSLPGEGHGSARPGPQRAQTRVYGFAVLKAAEEGMNHAYWAAMDDGETIVDPRRDGLVHQLRDRFVERSSHLPEYGSALLPGMVMGDRSGQSEELDEAMKVTGLAHLTAVSGANCAFIFGTVLWVMRLARCPRWAAFAGATASLAGFVVLVGFEASVIRAAVMGAIAAVAVFVGRGRQAFAALCACSVVLLGLMPAFSRDPAFQLSVLATAGIVVMGRPMAARLAAVMPLWLAQGVAISLAAQLFCQPVLVALQPRLATYGVLANLVVAPLVPFITVLGTAGLVTSTLPSVFASPLVFLSGWAAHLVGLLGTTIGSWPGASVPWPEGGVGSGLAVGLVLCAALALWAVARQARRPARVRRGPDTAGRVPPWTAATGAVSAAAAMIAAVLAPATPLLEPRMQDWNVVACDVGQGDGFLIRTGESAAVAIDVGDEPEAFLSCLDRVGVEQLEAVFVSHLHADHVGGLTDVASRYPVREVYYSTAQPYMGPGEGHPERLLGLSGTGSSAPPLIRRLVAGDHGDFGHGQHSLSWRALWPDADRIPGGENDASLVLDLIVSEAGAEARMLATGDIEDEAMKALLRAHPDLRADVLKVSHHGASNGGTETLELARPKIGLVSVGRENTYGHPSPRIVDAYRDAGVPLLRTDEQGTLLLDLQGGSGAARLAVRVLDPRRGTRRDRIEDRRHRGGIHVRSAPTSRFPARRG</sequence>
<dbReference type="CDD" id="cd07731">
    <property type="entry name" value="ComA-like_MBL-fold"/>
    <property type="match status" value="1"/>
</dbReference>
<dbReference type="OrthoDB" id="7177610at2"/>
<feature type="transmembrane region" description="Helical" evidence="7">
    <location>
        <begin position="394"/>
        <end position="412"/>
    </location>
</feature>
<dbReference type="AlphaFoldDB" id="A0A4Q8ACM0"/>
<gene>
    <name evidence="9" type="ORF">EV380_0922</name>
</gene>
<feature type="compositionally biased region" description="Basic and acidic residues" evidence="6">
    <location>
        <begin position="865"/>
        <end position="874"/>
    </location>
</feature>